<keyword evidence="7" id="KW-1185">Reference proteome</keyword>
<dbReference type="RefSeq" id="WP_112883537.1">
    <property type="nucleotide sequence ID" value="NZ_QLUW01000003.1"/>
</dbReference>
<evidence type="ECO:0000259" key="5">
    <source>
        <dbReference type="PROSITE" id="PS01124"/>
    </source>
</evidence>
<dbReference type="PROSITE" id="PS01124">
    <property type="entry name" value="HTH_ARAC_FAMILY_2"/>
    <property type="match status" value="1"/>
</dbReference>
<dbReference type="GO" id="GO:0003700">
    <property type="term" value="F:DNA-binding transcription factor activity"/>
    <property type="evidence" value="ECO:0007669"/>
    <property type="project" value="InterPro"/>
</dbReference>
<dbReference type="AlphaFoldDB" id="A0A328U0H7"/>
<proteinExistence type="predicted"/>
<dbReference type="Proteomes" id="UP000249260">
    <property type="component" value="Unassembled WGS sequence"/>
</dbReference>
<dbReference type="InterPro" id="IPR009057">
    <property type="entry name" value="Homeodomain-like_sf"/>
</dbReference>
<dbReference type="InterPro" id="IPR014710">
    <property type="entry name" value="RmlC-like_jellyroll"/>
</dbReference>
<keyword evidence="2" id="KW-0805">Transcription regulation</keyword>
<dbReference type="PANTHER" id="PTHR46796">
    <property type="entry name" value="HTH-TYPE TRANSCRIPTIONAL ACTIVATOR RHAS-RELATED"/>
    <property type="match status" value="1"/>
</dbReference>
<dbReference type="PANTHER" id="PTHR46796:SF13">
    <property type="entry name" value="HTH-TYPE TRANSCRIPTIONAL ACTIVATOR RHAS"/>
    <property type="match status" value="1"/>
</dbReference>
<dbReference type="SUPFAM" id="SSF46689">
    <property type="entry name" value="Homeodomain-like"/>
    <property type="match status" value="2"/>
</dbReference>
<protein>
    <submittedName>
        <fullName evidence="6">AraC family transcriptional regulator</fullName>
    </submittedName>
</protein>
<dbReference type="SUPFAM" id="SSF51215">
    <property type="entry name" value="Regulatory protein AraC"/>
    <property type="match status" value="1"/>
</dbReference>
<dbReference type="GO" id="GO:0043565">
    <property type="term" value="F:sequence-specific DNA binding"/>
    <property type="evidence" value="ECO:0007669"/>
    <property type="project" value="InterPro"/>
</dbReference>
<organism evidence="6 7">
    <name type="scientific">Paenibacillus montanisoli</name>
    <dbReference type="NCBI Taxonomy" id="2081970"/>
    <lineage>
        <taxon>Bacteria</taxon>
        <taxon>Bacillati</taxon>
        <taxon>Bacillota</taxon>
        <taxon>Bacilli</taxon>
        <taxon>Bacillales</taxon>
        <taxon>Paenibacillaceae</taxon>
        <taxon>Paenibacillus</taxon>
    </lineage>
</organism>
<keyword evidence="3" id="KW-0238">DNA-binding</keyword>
<evidence type="ECO:0000256" key="2">
    <source>
        <dbReference type="ARBA" id="ARBA00023015"/>
    </source>
</evidence>
<dbReference type="InterPro" id="IPR050204">
    <property type="entry name" value="AraC_XylS_family_regulators"/>
</dbReference>
<name>A0A328U0H7_9BACL</name>
<dbReference type="InterPro" id="IPR018060">
    <property type="entry name" value="HTH_AraC"/>
</dbReference>
<dbReference type="InterPro" id="IPR003313">
    <property type="entry name" value="AraC-bd"/>
</dbReference>
<evidence type="ECO:0000256" key="1">
    <source>
        <dbReference type="ARBA" id="ARBA00022490"/>
    </source>
</evidence>
<dbReference type="Gene3D" id="1.10.10.60">
    <property type="entry name" value="Homeodomain-like"/>
    <property type="match status" value="2"/>
</dbReference>
<dbReference type="Pfam" id="PF02311">
    <property type="entry name" value="AraC_binding"/>
    <property type="match status" value="1"/>
</dbReference>
<gene>
    <name evidence="6" type="ORF">DL346_18035</name>
</gene>
<evidence type="ECO:0000313" key="7">
    <source>
        <dbReference type="Proteomes" id="UP000249260"/>
    </source>
</evidence>
<dbReference type="SMART" id="SM00342">
    <property type="entry name" value="HTH_ARAC"/>
    <property type="match status" value="1"/>
</dbReference>
<keyword evidence="4" id="KW-0804">Transcription</keyword>
<comment type="caution">
    <text evidence="6">The sequence shown here is derived from an EMBL/GenBank/DDBJ whole genome shotgun (WGS) entry which is preliminary data.</text>
</comment>
<dbReference type="InterPro" id="IPR037923">
    <property type="entry name" value="HTH-like"/>
</dbReference>
<reference evidence="6 7" key="1">
    <citation type="submission" date="2018-06" db="EMBL/GenBank/DDBJ databases">
        <title>Paenibacillus montanisoli sp. nov., isolated from mountain area soil.</title>
        <authorList>
            <person name="Wu M."/>
        </authorList>
    </citation>
    <scope>NUCLEOTIDE SEQUENCE [LARGE SCALE GENOMIC DNA]</scope>
    <source>
        <strain evidence="6 7">RA17</strain>
    </source>
</reference>
<evidence type="ECO:0000313" key="6">
    <source>
        <dbReference type="EMBL" id="RAP75273.1"/>
    </source>
</evidence>
<dbReference type="Pfam" id="PF12833">
    <property type="entry name" value="HTH_18"/>
    <property type="match status" value="1"/>
</dbReference>
<evidence type="ECO:0000256" key="4">
    <source>
        <dbReference type="ARBA" id="ARBA00023163"/>
    </source>
</evidence>
<accession>A0A328U0H7</accession>
<dbReference type="EMBL" id="QLUW01000003">
    <property type="protein sequence ID" value="RAP75273.1"/>
    <property type="molecule type" value="Genomic_DNA"/>
</dbReference>
<evidence type="ECO:0000256" key="3">
    <source>
        <dbReference type="ARBA" id="ARBA00023125"/>
    </source>
</evidence>
<dbReference type="OrthoDB" id="2611870at2"/>
<feature type="domain" description="HTH araC/xylS-type" evidence="5">
    <location>
        <begin position="194"/>
        <end position="292"/>
    </location>
</feature>
<keyword evidence="1" id="KW-0963">Cytoplasm</keyword>
<dbReference type="Gene3D" id="2.60.120.10">
    <property type="entry name" value="Jelly Rolls"/>
    <property type="match status" value="1"/>
</dbReference>
<sequence>MGGTGSGKAGLRAVCRESDRELRYDMESMLWRGNLNYIGIVLHESWCVESHSHDHFELCYVASGSGWFSIDGSFFRVSKGDLFLTKPGERHQGAASGDTAFQLYFLGFNFDQLSGLEYDYYRLDMNRAKKDEHQILKQAGDRIMQELRNARPRGEEMVHGIMVQLLVSVLRVFQTDQHAEEVEEQRERPLSNMLDVLDYLHAEVHASHTIEGIAEKFHLSRTHLAREFKRHIGIPLGEYVRNQCLDKAKHDLKETNETVSSIGEKLRFPSIHAFSLFFKRHTGLSPQAFRTVSLASQHGAKR</sequence>